<sequence>MRPEIVCQRDHRNLAIIRKKRSSRSIVRTSNAECRVRLALPSEASEYAAVSRSSSTTYSGSTTV</sequence>
<organism evidence="1 2">
    <name type="scientific">Halocatena marina</name>
    <dbReference type="NCBI Taxonomy" id="2934937"/>
    <lineage>
        <taxon>Archaea</taxon>
        <taxon>Methanobacteriati</taxon>
        <taxon>Methanobacteriota</taxon>
        <taxon>Stenosarchaea group</taxon>
        <taxon>Halobacteria</taxon>
        <taxon>Halobacteriales</taxon>
        <taxon>Natronomonadaceae</taxon>
        <taxon>Halocatena</taxon>
    </lineage>
</organism>
<dbReference type="AlphaFoldDB" id="A0ABD5YLF0"/>
<accession>A0ABD5YLF0</accession>
<evidence type="ECO:0000313" key="1">
    <source>
        <dbReference type="EMBL" id="MFC7190055.1"/>
    </source>
</evidence>
<gene>
    <name evidence="1" type="ORF">ACFQL7_09420</name>
</gene>
<proteinExistence type="predicted"/>
<comment type="caution">
    <text evidence="1">The sequence shown here is derived from an EMBL/GenBank/DDBJ whole genome shotgun (WGS) entry which is preliminary data.</text>
</comment>
<name>A0ABD5YLF0_9EURY</name>
<dbReference type="EMBL" id="JBHTAX010000001">
    <property type="protein sequence ID" value="MFC7190055.1"/>
    <property type="molecule type" value="Genomic_DNA"/>
</dbReference>
<evidence type="ECO:0000313" key="2">
    <source>
        <dbReference type="Proteomes" id="UP001596417"/>
    </source>
</evidence>
<reference evidence="1 2" key="1">
    <citation type="journal article" date="2019" name="Int. J. Syst. Evol. Microbiol.">
        <title>The Global Catalogue of Microorganisms (GCM) 10K type strain sequencing project: providing services to taxonomists for standard genome sequencing and annotation.</title>
        <authorList>
            <consortium name="The Broad Institute Genomics Platform"/>
            <consortium name="The Broad Institute Genome Sequencing Center for Infectious Disease"/>
            <person name="Wu L."/>
            <person name="Ma J."/>
        </authorList>
    </citation>
    <scope>NUCLEOTIDE SEQUENCE [LARGE SCALE GENOMIC DNA]</scope>
    <source>
        <strain evidence="1 2">RDMS1</strain>
    </source>
</reference>
<protein>
    <submittedName>
        <fullName evidence="1">Uncharacterized protein</fullName>
    </submittedName>
</protein>
<keyword evidence="2" id="KW-1185">Reference proteome</keyword>
<dbReference type="Proteomes" id="UP001596417">
    <property type="component" value="Unassembled WGS sequence"/>
</dbReference>